<dbReference type="InterPro" id="IPR011711">
    <property type="entry name" value="GntR_C"/>
</dbReference>
<dbReference type="PATRIC" id="fig|953739.5.peg.3639"/>
<reference evidence="6 7" key="1">
    <citation type="journal article" date="2011" name="BMC Genomics">
        <title>Genome-wide analysis of the role of GlnR in Streptomyces venezuelae provides new insights into global nitrogen regulation in actinomycetes.</title>
        <authorList>
            <person name="Pullan S.T."/>
            <person name="Bibb M.J."/>
            <person name="Merrick M."/>
        </authorList>
    </citation>
    <scope>NUCLEOTIDE SEQUENCE [LARGE SCALE GENOMIC DNA]</scope>
    <source>
        <strain evidence="6">ATCC 10712</strain>
    </source>
</reference>
<evidence type="ECO:0000256" key="2">
    <source>
        <dbReference type="ARBA" id="ARBA00023125"/>
    </source>
</evidence>
<protein>
    <recommendedName>
        <fullName evidence="5">GntR C-terminal domain-containing protein</fullName>
    </recommendedName>
</protein>
<evidence type="ECO:0000313" key="6">
    <source>
        <dbReference type="EMBL" id="CCA54814.1"/>
    </source>
</evidence>
<dbReference type="Proteomes" id="UP000006854">
    <property type="component" value="Chromosome"/>
</dbReference>
<dbReference type="STRING" id="953739.SVEN_1527"/>
<gene>
    <name evidence="6" type="ordered locus">SVEN_1527</name>
</gene>
<dbReference type="Pfam" id="PF07729">
    <property type="entry name" value="FCD"/>
    <property type="match status" value="1"/>
</dbReference>
<name>F2RGK3_STRVP</name>
<keyword evidence="3" id="KW-0804">Transcription</keyword>
<keyword evidence="7" id="KW-1185">Reference proteome</keyword>
<evidence type="ECO:0000256" key="1">
    <source>
        <dbReference type="ARBA" id="ARBA00023015"/>
    </source>
</evidence>
<dbReference type="Gene3D" id="1.20.120.530">
    <property type="entry name" value="GntR ligand-binding domain-like"/>
    <property type="match status" value="1"/>
</dbReference>
<dbReference type="GO" id="GO:0003677">
    <property type="term" value="F:DNA binding"/>
    <property type="evidence" value="ECO:0007669"/>
    <property type="project" value="UniProtKB-KW"/>
</dbReference>
<sequence>MLHRAWLAARALDARLDEELEPASGWPRTAARTSWASRGRTSAKADGEPMCGAHERLYEAVRDRDEDGAEALARAHVADTRASAARLLAAAPGAGRDGLETAPAAAPGCS</sequence>
<proteinExistence type="predicted"/>
<evidence type="ECO:0000256" key="4">
    <source>
        <dbReference type="SAM" id="MobiDB-lite"/>
    </source>
</evidence>
<dbReference type="InterPro" id="IPR008920">
    <property type="entry name" value="TF_FadR/GntR_C"/>
</dbReference>
<dbReference type="EMBL" id="FR845719">
    <property type="protein sequence ID" value="CCA54814.1"/>
    <property type="molecule type" value="Genomic_DNA"/>
</dbReference>
<evidence type="ECO:0000256" key="3">
    <source>
        <dbReference type="ARBA" id="ARBA00023163"/>
    </source>
</evidence>
<dbReference type="AlphaFoldDB" id="F2RGK3"/>
<dbReference type="HOGENOM" id="CLU_2169752_0_0_11"/>
<keyword evidence="1" id="KW-0805">Transcription regulation</keyword>
<keyword evidence="2" id="KW-0238">DNA-binding</keyword>
<accession>F2RGK3</accession>
<dbReference type="SUPFAM" id="SSF48008">
    <property type="entry name" value="GntR ligand-binding domain-like"/>
    <property type="match status" value="1"/>
</dbReference>
<feature type="region of interest" description="Disordered" evidence="4">
    <location>
        <begin position="21"/>
        <end position="49"/>
    </location>
</feature>
<feature type="compositionally biased region" description="Polar residues" evidence="4">
    <location>
        <begin position="31"/>
        <end position="40"/>
    </location>
</feature>
<organism evidence="6 7">
    <name type="scientific">Streptomyces venezuelae (strain ATCC 10712 / CBS 650.69 / DSM 40230 / JCM 4526 / NBRC 13096 / PD 04745)</name>
    <dbReference type="NCBI Taxonomy" id="953739"/>
    <lineage>
        <taxon>Bacteria</taxon>
        <taxon>Bacillati</taxon>
        <taxon>Actinomycetota</taxon>
        <taxon>Actinomycetes</taxon>
        <taxon>Kitasatosporales</taxon>
        <taxon>Streptomycetaceae</taxon>
        <taxon>Streptomyces</taxon>
    </lineage>
</organism>
<feature type="domain" description="GntR C-terminal" evidence="5">
    <location>
        <begin position="31"/>
        <end position="78"/>
    </location>
</feature>
<dbReference type="KEGG" id="sve:SVEN_1527"/>
<evidence type="ECO:0000259" key="5">
    <source>
        <dbReference type="Pfam" id="PF07729"/>
    </source>
</evidence>
<evidence type="ECO:0000313" key="7">
    <source>
        <dbReference type="Proteomes" id="UP000006854"/>
    </source>
</evidence>
<dbReference type="eggNOG" id="COG1802">
    <property type="taxonomic scope" value="Bacteria"/>
</dbReference>